<dbReference type="GO" id="GO:0004497">
    <property type="term" value="F:monooxygenase activity"/>
    <property type="evidence" value="ECO:0007669"/>
    <property type="project" value="UniProtKB-KW"/>
</dbReference>
<evidence type="ECO:0000256" key="13">
    <source>
        <dbReference type="PIRSR" id="PIRSR602401-1"/>
    </source>
</evidence>
<comment type="subcellular location">
    <subcellularLocation>
        <location evidence="2">Membrane</location>
    </subcellularLocation>
</comment>
<keyword evidence="10 13" id="KW-0408">Iron</keyword>
<evidence type="ECO:0000256" key="1">
    <source>
        <dbReference type="ARBA" id="ARBA00001971"/>
    </source>
</evidence>
<comment type="similarity">
    <text evidence="4 14">Belongs to the cytochrome P450 family.</text>
</comment>
<organism evidence="16 17">
    <name type="scientific">Armillaria luteobubalina</name>
    <dbReference type="NCBI Taxonomy" id="153913"/>
    <lineage>
        <taxon>Eukaryota</taxon>
        <taxon>Fungi</taxon>
        <taxon>Dikarya</taxon>
        <taxon>Basidiomycota</taxon>
        <taxon>Agaricomycotina</taxon>
        <taxon>Agaricomycetes</taxon>
        <taxon>Agaricomycetidae</taxon>
        <taxon>Agaricales</taxon>
        <taxon>Marasmiineae</taxon>
        <taxon>Physalacriaceae</taxon>
        <taxon>Armillaria</taxon>
    </lineage>
</organism>
<name>A0AA39PZC4_9AGAR</name>
<keyword evidence="17" id="KW-1185">Reference proteome</keyword>
<dbReference type="InterPro" id="IPR001128">
    <property type="entry name" value="Cyt_P450"/>
</dbReference>
<evidence type="ECO:0000256" key="11">
    <source>
        <dbReference type="ARBA" id="ARBA00023033"/>
    </source>
</evidence>
<sequence length="557" mass="62587">MELQIKGRRQNVSFKSYIMQPTSYYFVFPAVAILLTFWLFLRSKGGRSLVQKIRGPQSPSFLLGHEYLLRSRQHVGDMEREWCQEYGAVYRTKGCFGQDILSVADPKALQYIFHSSGYRFPKTRDAFRALQAFMGQGLVGVGGETHQRQRRILGPAFAASQLRLFLIVFQASAVTLTEKINERVGEAKVLNVLERTSKAALDIIAAFRYHFNSLGNGQTELMVAANNLLYAREAGLWPTSWELLFTSLWRILPEWSLIPLNWIPSRQIGRMNFFKKVAMKVSRPIFEKQLEEVAGDANPAEKDVVNVLAISHLNEDAKKKMSDIEIDSQLATFILAGHDTTANTMAWLLYELSLHPEDQTKIREEIARTKANAAEAFTSNDYDSMTWLNACIKEALRLHPLAYSLFREPAQDDILPLAEPIITSDGKSCSQIPIRKGQIIMTSIYSYNRLTSVWGDDAEDWNPNRFLDGRDAKQTSLGVYANLLTFSAGVRGCIGWRFAVMELQSVVTELLSNFEFSMPKGAPKLLHGPAGVTLSPIVPGKGEEGPQIPLLVAALKK</sequence>
<dbReference type="PANTHER" id="PTHR24305:SF166">
    <property type="entry name" value="CYTOCHROME P450 12A4, MITOCHONDRIAL-RELATED"/>
    <property type="match status" value="1"/>
</dbReference>
<dbReference type="EMBL" id="JAUEPU010000025">
    <property type="protein sequence ID" value="KAK0493368.1"/>
    <property type="molecule type" value="Genomic_DNA"/>
</dbReference>
<evidence type="ECO:0000256" key="9">
    <source>
        <dbReference type="ARBA" id="ARBA00023002"/>
    </source>
</evidence>
<comment type="cofactor">
    <cofactor evidence="1 13">
        <name>heme</name>
        <dbReference type="ChEBI" id="CHEBI:30413"/>
    </cofactor>
</comment>
<accession>A0AA39PZC4</accession>
<evidence type="ECO:0000256" key="4">
    <source>
        <dbReference type="ARBA" id="ARBA00010617"/>
    </source>
</evidence>
<dbReference type="InterPro" id="IPR036396">
    <property type="entry name" value="Cyt_P450_sf"/>
</dbReference>
<evidence type="ECO:0000256" key="8">
    <source>
        <dbReference type="ARBA" id="ARBA00022989"/>
    </source>
</evidence>
<dbReference type="PRINTS" id="PR00385">
    <property type="entry name" value="P450"/>
</dbReference>
<keyword evidence="8 15" id="KW-1133">Transmembrane helix</keyword>
<evidence type="ECO:0000313" key="17">
    <source>
        <dbReference type="Proteomes" id="UP001175228"/>
    </source>
</evidence>
<dbReference type="Pfam" id="PF00067">
    <property type="entry name" value="p450"/>
    <property type="match status" value="1"/>
</dbReference>
<dbReference type="InterPro" id="IPR017972">
    <property type="entry name" value="Cyt_P450_CS"/>
</dbReference>
<protein>
    <submittedName>
        <fullName evidence="16">Cytochrome P450</fullName>
    </submittedName>
</protein>
<keyword evidence="11 14" id="KW-0503">Monooxygenase</keyword>
<evidence type="ECO:0000256" key="10">
    <source>
        <dbReference type="ARBA" id="ARBA00023004"/>
    </source>
</evidence>
<evidence type="ECO:0000256" key="2">
    <source>
        <dbReference type="ARBA" id="ARBA00004370"/>
    </source>
</evidence>
<dbReference type="AlphaFoldDB" id="A0AA39PZC4"/>
<gene>
    <name evidence="16" type="ORF">EDD18DRAFT_1406385</name>
</gene>
<evidence type="ECO:0000256" key="3">
    <source>
        <dbReference type="ARBA" id="ARBA00004721"/>
    </source>
</evidence>
<dbReference type="GO" id="GO:0016705">
    <property type="term" value="F:oxidoreductase activity, acting on paired donors, with incorporation or reduction of molecular oxygen"/>
    <property type="evidence" value="ECO:0007669"/>
    <property type="project" value="InterPro"/>
</dbReference>
<dbReference type="SUPFAM" id="SSF48264">
    <property type="entry name" value="Cytochrome P450"/>
    <property type="match status" value="1"/>
</dbReference>
<evidence type="ECO:0000256" key="15">
    <source>
        <dbReference type="SAM" id="Phobius"/>
    </source>
</evidence>
<evidence type="ECO:0000256" key="12">
    <source>
        <dbReference type="ARBA" id="ARBA00023136"/>
    </source>
</evidence>
<feature type="transmembrane region" description="Helical" evidence="15">
    <location>
        <begin position="21"/>
        <end position="41"/>
    </location>
</feature>
<dbReference type="PROSITE" id="PS00086">
    <property type="entry name" value="CYTOCHROME_P450"/>
    <property type="match status" value="1"/>
</dbReference>
<keyword evidence="9 14" id="KW-0560">Oxidoreductase</keyword>
<dbReference type="InterPro" id="IPR050121">
    <property type="entry name" value="Cytochrome_P450_monoxygenase"/>
</dbReference>
<dbReference type="InterPro" id="IPR002401">
    <property type="entry name" value="Cyt_P450_E_grp-I"/>
</dbReference>
<dbReference type="Proteomes" id="UP001175228">
    <property type="component" value="Unassembled WGS sequence"/>
</dbReference>
<keyword evidence="12 15" id="KW-0472">Membrane</keyword>
<keyword evidence="5 13" id="KW-0349">Heme</keyword>
<dbReference type="PANTHER" id="PTHR24305">
    <property type="entry name" value="CYTOCHROME P450"/>
    <property type="match status" value="1"/>
</dbReference>
<comment type="pathway">
    <text evidence="3">Secondary metabolite biosynthesis; terpenoid biosynthesis.</text>
</comment>
<evidence type="ECO:0000313" key="16">
    <source>
        <dbReference type="EMBL" id="KAK0493368.1"/>
    </source>
</evidence>
<evidence type="ECO:0000256" key="6">
    <source>
        <dbReference type="ARBA" id="ARBA00022692"/>
    </source>
</evidence>
<feature type="binding site" description="axial binding residue" evidence="13">
    <location>
        <position position="493"/>
    </location>
    <ligand>
        <name>heme</name>
        <dbReference type="ChEBI" id="CHEBI:30413"/>
    </ligand>
    <ligandPart>
        <name>Fe</name>
        <dbReference type="ChEBI" id="CHEBI:18248"/>
    </ligandPart>
</feature>
<comment type="caution">
    <text evidence="16">The sequence shown here is derived from an EMBL/GenBank/DDBJ whole genome shotgun (WGS) entry which is preliminary data.</text>
</comment>
<dbReference type="GO" id="GO:0005506">
    <property type="term" value="F:iron ion binding"/>
    <property type="evidence" value="ECO:0007669"/>
    <property type="project" value="InterPro"/>
</dbReference>
<keyword evidence="7 13" id="KW-0479">Metal-binding</keyword>
<dbReference type="PRINTS" id="PR00463">
    <property type="entry name" value="EP450I"/>
</dbReference>
<reference evidence="16" key="1">
    <citation type="submission" date="2023-06" db="EMBL/GenBank/DDBJ databases">
        <authorList>
            <consortium name="Lawrence Berkeley National Laboratory"/>
            <person name="Ahrendt S."/>
            <person name="Sahu N."/>
            <person name="Indic B."/>
            <person name="Wong-Bajracharya J."/>
            <person name="Merenyi Z."/>
            <person name="Ke H.-M."/>
            <person name="Monk M."/>
            <person name="Kocsube S."/>
            <person name="Drula E."/>
            <person name="Lipzen A."/>
            <person name="Balint B."/>
            <person name="Henrissat B."/>
            <person name="Andreopoulos B."/>
            <person name="Martin F.M."/>
            <person name="Harder C.B."/>
            <person name="Rigling D."/>
            <person name="Ford K.L."/>
            <person name="Foster G.D."/>
            <person name="Pangilinan J."/>
            <person name="Papanicolaou A."/>
            <person name="Barry K."/>
            <person name="LaButti K."/>
            <person name="Viragh M."/>
            <person name="Koriabine M."/>
            <person name="Yan M."/>
            <person name="Riley R."/>
            <person name="Champramary S."/>
            <person name="Plett K.L."/>
            <person name="Tsai I.J."/>
            <person name="Slot J."/>
            <person name="Sipos G."/>
            <person name="Plett J."/>
            <person name="Nagy L.G."/>
            <person name="Grigoriev I.V."/>
        </authorList>
    </citation>
    <scope>NUCLEOTIDE SEQUENCE</scope>
    <source>
        <strain evidence="16">HWK02</strain>
    </source>
</reference>
<dbReference type="GO" id="GO:0020037">
    <property type="term" value="F:heme binding"/>
    <property type="evidence" value="ECO:0007669"/>
    <property type="project" value="InterPro"/>
</dbReference>
<dbReference type="Gene3D" id="1.10.630.10">
    <property type="entry name" value="Cytochrome P450"/>
    <property type="match status" value="1"/>
</dbReference>
<proteinExistence type="inferred from homology"/>
<evidence type="ECO:0000256" key="7">
    <source>
        <dbReference type="ARBA" id="ARBA00022723"/>
    </source>
</evidence>
<evidence type="ECO:0000256" key="14">
    <source>
        <dbReference type="RuleBase" id="RU000461"/>
    </source>
</evidence>
<dbReference type="GO" id="GO:0016020">
    <property type="term" value="C:membrane"/>
    <property type="evidence" value="ECO:0007669"/>
    <property type="project" value="UniProtKB-SubCell"/>
</dbReference>
<keyword evidence="6 15" id="KW-0812">Transmembrane</keyword>
<evidence type="ECO:0000256" key="5">
    <source>
        <dbReference type="ARBA" id="ARBA00022617"/>
    </source>
</evidence>